<protein>
    <recommendedName>
        <fullName evidence="3">DUF4179 domain-containing protein</fullName>
    </recommendedName>
</protein>
<dbReference type="Proteomes" id="UP000509302">
    <property type="component" value="Chromosome"/>
</dbReference>
<accession>A0A7H9ASP4</accession>
<dbReference type="KEGG" id="cagg:HYG79_14230"/>
<evidence type="ECO:0008006" key="3">
    <source>
        <dbReference type="Google" id="ProtNLM"/>
    </source>
</evidence>
<dbReference type="RefSeq" id="WP_179242735.1">
    <property type="nucleotide sequence ID" value="NZ_CP058595.1"/>
</dbReference>
<dbReference type="AlphaFoldDB" id="A0A7H9ASP4"/>
<sequence length="188" mass="21544">MNKKEENIETLFKNLEGTFDTLEPAMGHQQRFLDKLNASKGVASLEKKRKPWWKPLSIAASIALLCCIGIGVYQSRPSIEEQVAEISPEVSNTEYYFASLIEEQIKKLESESTPQTKKMVDDTMQQLQKLKTDYNQLEKDLLNGGNSKMILSAMITNFQTRIDLLRDVLNKIETIKNLKNYDDANYTM</sequence>
<dbReference type="EMBL" id="CP058595">
    <property type="protein sequence ID" value="QLG46456.1"/>
    <property type="molecule type" value="Genomic_DNA"/>
</dbReference>
<reference evidence="1 2" key="1">
    <citation type="journal article" date="2006" name="Int. J. Syst. Evol. Microbiol.">
        <title>Costertonia aggregata gen. nov., sp. nov., a mesophilic marine bacterium of the family Flavobacteriaceae, isolated from a mature biofilm.</title>
        <authorList>
            <person name="Kwon K.K."/>
            <person name="Lee Y.K."/>
            <person name="Lee H.K."/>
        </authorList>
    </citation>
    <scope>NUCLEOTIDE SEQUENCE [LARGE SCALE GENOMIC DNA]</scope>
    <source>
        <strain evidence="1 2">KCCM 42265</strain>
    </source>
</reference>
<keyword evidence="2" id="KW-1185">Reference proteome</keyword>
<evidence type="ECO:0000313" key="1">
    <source>
        <dbReference type="EMBL" id="QLG46456.1"/>
    </source>
</evidence>
<evidence type="ECO:0000313" key="2">
    <source>
        <dbReference type="Proteomes" id="UP000509302"/>
    </source>
</evidence>
<name>A0A7H9ASP4_9FLAO</name>
<proteinExistence type="predicted"/>
<gene>
    <name evidence="1" type="ORF">HYG79_14230</name>
</gene>
<organism evidence="1 2">
    <name type="scientific">Costertonia aggregata</name>
    <dbReference type="NCBI Taxonomy" id="343403"/>
    <lineage>
        <taxon>Bacteria</taxon>
        <taxon>Pseudomonadati</taxon>
        <taxon>Bacteroidota</taxon>
        <taxon>Flavobacteriia</taxon>
        <taxon>Flavobacteriales</taxon>
        <taxon>Flavobacteriaceae</taxon>
        <taxon>Costertonia</taxon>
    </lineage>
</organism>